<organism evidence="4 5">
    <name type="scientific">Trametes pubescens</name>
    <name type="common">White-rot fungus</name>
    <dbReference type="NCBI Taxonomy" id="154538"/>
    <lineage>
        <taxon>Eukaryota</taxon>
        <taxon>Fungi</taxon>
        <taxon>Dikarya</taxon>
        <taxon>Basidiomycota</taxon>
        <taxon>Agaricomycotina</taxon>
        <taxon>Agaricomycetes</taxon>
        <taxon>Polyporales</taxon>
        <taxon>Polyporaceae</taxon>
        <taxon>Trametes</taxon>
    </lineage>
</organism>
<evidence type="ECO:0000259" key="3">
    <source>
        <dbReference type="Pfam" id="PF01370"/>
    </source>
</evidence>
<dbReference type="Proteomes" id="UP000184267">
    <property type="component" value="Unassembled WGS sequence"/>
</dbReference>
<dbReference type="PANTHER" id="PTHR10366">
    <property type="entry name" value="NAD DEPENDENT EPIMERASE/DEHYDRATASE"/>
    <property type="match status" value="1"/>
</dbReference>
<dbReference type="Pfam" id="PF01370">
    <property type="entry name" value="Epimerase"/>
    <property type="match status" value="1"/>
</dbReference>
<feature type="domain" description="NAD-dependent epimerase/dehydratase" evidence="3">
    <location>
        <begin position="1"/>
        <end position="112"/>
    </location>
</feature>
<dbReference type="AlphaFoldDB" id="A0A1M2W156"/>
<evidence type="ECO:0000256" key="2">
    <source>
        <dbReference type="ARBA" id="ARBA00023445"/>
    </source>
</evidence>
<dbReference type="OrthoDB" id="2735536at2759"/>
<name>A0A1M2W156_TRAPU</name>
<reference evidence="4 5" key="1">
    <citation type="submission" date="2016-10" db="EMBL/GenBank/DDBJ databases">
        <title>Genome sequence of the basidiomycete white-rot fungus Trametes pubescens.</title>
        <authorList>
            <person name="Makela M.R."/>
            <person name="Granchi Z."/>
            <person name="Peng M."/>
            <person name="De Vries R.P."/>
            <person name="Grigoriev I."/>
            <person name="Riley R."/>
            <person name="Hilden K."/>
        </authorList>
    </citation>
    <scope>NUCLEOTIDE SEQUENCE [LARGE SCALE GENOMIC DNA]</scope>
    <source>
        <strain evidence="4 5">FBCC735</strain>
    </source>
</reference>
<dbReference type="EMBL" id="MNAD01000382">
    <property type="protein sequence ID" value="OJT13597.1"/>
    <property type="molecule type" value="Genomic_DNA"/>
</dbReference>
<gene>
    <name evidence="4" type="ORF">TRAPUB_9862</name>
</gene>
<keyword evidence="5" id="KW-1185">Reference proteome</keyword>
<sequence>VTGASGFIGAQVTTELLGAGYRVKGTARGAKLELLQGYFASNPNFEAVEVNDISSGDLATAMQGVDAIIHLASPLAGRESPEAGLNSAIEGTLNVLRQAVQAGVPKVVLTSSWATTLDPSLAATFAGVTFTEKGEFVGLPLLRRTDTFLDWGNTSREDLLKDGHHALYVYCGTKTLAELEAWKFAAEHRELDLATINPPFVYGKPVEGLSSGTGVMSLGTNALLYQLIAGEPGRPLPPQLPPYYCNVRDAAHAHVLALRLPKLPAGADVQDKRFIVAGPGAILWTDAVKALLAKRPALKDRLPTLADAPPLPGPLSRVDTTRAREVLGLQEYVDWESTLLETVDALVEAEKTWK</sequence>
<dbReference type="PANTHER" id="PTHR10366:SF564">
    <property type="entry name" value="STEROL-4-ALPHA-CARBOXYLATE 3-DEHYDROGENASE, DECARBOXYLATING"/>
    <property type="match status" value="1"/>
</dbReference>
<dbReference type="InterPro" id="IPR036291">
    <property type="entry name" value="NAD(P)-bd_dom_sf"/>
</dbReference>
<dbReference type="STRING" id="154538.A0A1M2W156"/>
<dbReference type="Gene3D" id="3.40.50.720">
    <property type="entry name" value="NAD(P)-binding Rossmann-like Domain"/>
    <property type="match status" value="1"/>
</dbReference>
<comment type="caution">
    <text evidence="4">The sequence shown here is derived from an EMBL/GenBank/DDBJ whole genome shotgun (WGS) entry which is preliminary data.</text>
</comment>
<evidence type="ECO:0000313" key="4">
    <source>
        <dbReference type="EMBL" id="OJT13597.1"/>
    </source>
</evidence>
<comment type="similarity">
    <text evidence="2">Belongs to the NAD(P)-dependent epimerase/dehydratase family. Dihydroflavonol-4-reductase subfamily.</text>
</comment>
<accession>A0A1M2W156</accession>
<protein>
    <recommendedName>
        <fullName evidence="3">NAD-dependent epimerase/dehydratase domain-containing protein</fullName>
    </recommendedName>
</protein>
<evidence type="ECO:0000256" key="1">
    <source>
        <dbReference type="ARBA" id="ARBA00023002"/>
    </source>
</evidence>
<dbReference type="SUPFAM" id="SSF51735">
    <property type="entry name" value="NAD(P)-binding Rossmann-fold domains"/>
    <property type="match status" value="1"/>
</dbReference>
<dbReference type="GO" id="GO:0016616">
    <property type="term" value="F:oxidoreductase activity, acting on the CH-OH group of donors, NAD or NADP as acceptor"/>
    <property type="evidence" value="ECO:0007669"/>
    <property type="project" value="TreeGrafter"/>
</dbReference>
<proteinExistence type="inferred from homology"/>
<feature type="non-terminal residue" evidence="4">
    <location>
        <position position="1"/>
    </location>
</feature>
<keyword evidence="1" id="KW-0560">Oxidoreductase</keyword>
<dbReference type="InterPro" id="IPR050425">
    <property type="entry name" value="NAD(P)_dehydrat-like"/>
</dbReference>
<dbReference type="InterPro" id="IPR001509">
    <property type="entry name" value="Epimerase_deHydtase"/>
</dbReference>
<dbReference type="OMA" id="WGPPPRF"/>
<evidence type="ECO:0000313" key="5">
    <source>
        <dbReference type="Proteomes" id="UP000184267"/>
    </source>
</evidence>